<dbReference type="InterPro" id="IPR017853">
    <property type="entry name" value="GH"/>
</dbReference>
<dbReference type="SMART" id="SM00642">
    <property type="entry name" value="Aamy"/>
    <property type="match status" value="1"/>
</dbReference>
<organism evidence="6 7">
    <name type="scientific">Cognaticolwellia beringensis</name>
    <dbReference type="NCBI Taxonomy" id="1967665"/>
    <lineage>
        <taxon>Bacteria</taxon>
        <taxon>Pseudomonadati</taxon>
        <taxon>Pseudomonadota</taxon>
        <taxon>Gammaproteobacteria</taxon>
        <taxon>Alteromonadales</taxon>
        <taxon>Colwelliaceae</taxon>
        <taxon>Cognaticolwellia</taxon>
    </lineage>
</organism>
<evidence type="ECO:0000313" key="6">
    <source>
        <dbReference type="EMBL" id="ASP46864.1"/>
    </source>
</evidence>
<dbReference type="GO" id="GO:0005975">
    <property type="term" value="P:carbohydrate metabolic process"/>
    <property type="evidence" value="ECO:0007669"/>
    <property type="project" value="InterPro"/>
</dbReference>
<dbReference type="InterPro" id="IPR013780">
    <property type="entry name" value="Glyco_hydro_b"/>
</dbReference>
<evidence type="ECO:0000259" key="5">
    <source>
        <dbReference type="SMART" id="SM00642"/>
    </source>
</evidence>
<dbReference type="EMBL" id="CP020465">
    <property type="protein sequence ID" value="ASP46864.1"/>
    <property type="molecule type" value="Genomic_DNA"/>
</dbReference>
<dbReference type="GO" id="GO:0046872">
    <property type="term" value="F:metal ion binding"/>
    <property type="evidence" value="ECO:0007669"/>
    <property type="project" value="UniProtKB-KW"/>
</dbReference>
<dbReference type="InterPro" id="IPR006047">
    <property type="entry name" value="GH13_cat_dom"/>
</dbReference>
<evidence type="ECO:0000256" key="1">
    <source>
        <dbReference type="ARBA" id="ARBA00001913"/>
    </source>
</evidence>
<dbReference type="PANTHER" id="PTHR10357">
    <property type="entry name" value="ALPHA-AMYLASE FAMILY MEMBER"/>
    <property type="match status" value="1"/>
</dbReference>
<dbReference type="SUPFAM" id="SSF51011">
    <property type="entry name" value="Glycosyl hydrolase domain"/>
    <property type="match status" value="1"/>
</dbReference>
<dbReference type="CDD" id="cd11339">
    <property type="entry name" value="AmyAc_bac_CMD_like_2"/>
    <property type="match status" value="1"/>
</dbReference>
<feature type="signal peptide" evidence="4">
    <location>
        <begin position="1"/>
        <end position="22"/>
    </location>
</feature>
<keyword evidence="2" id="KW-0479">Metal-binding</keyword>
<keyword evidence="6" id="KW-0808">Transferase</keyword>
<accession>A0A222G685</accession>
<dbReference type="Proteomes" id="UP000202259">
    <property type="component" value="Chromosome"/>
</dbReference>
<feature type="domain" description="Glycosyl hydrolase family 13 catalytic" evidence="5">
    <location>
        <begin position="58"/>
        <end position="459"/>
    </location>
</feature>
<evidence type="ECO:0000256" key="4">
    <source>
        <dbReference type="SAM" id="SignalP"/>
    </source>
</evidence>
<name>A0A222G685_9GAMM</name>
<reference evidence="6 7" key="1">
    <citation type="submission" date="2017-08" db="EMBL/GenBank/DDBJ databases">
        <title>Complete genome of Colwellia sp. NB097-1, a psychrophile bacterium ioslated from Bering Sea.</title>
        <authorList>
            <person name="Chen X."/>
        </authorList>
    </citation>
    <scope>NUCLEOTIDE SEQUENCE [LARGE SCALE GENOMIC DNA]</scope>
    <source>
        <strain evidence="6 7">NB097-1</strain>
    </source>
</reference>
<evidence type="ECO:0000313" key="7">
    <source>
        <dbReference type="Proteomes" id="UP000202259"/>
    </source>
</evidence>
<dbReference type="KEGG" id="cber:B5D82_03175"/>
<sequence>MNFSRALIITSVSSILSFSIFGCTSSVTLPSNSSVMSNKQTPEFYGTLDPYASESVYFLLTDRFVDGDKTNNHEAQGGKYPSFDIPLNGPDGQQANVGYLGGDFKGVLNNAEYIQNMGFTSVWLTPIYDNPDQAFNGGDKVAFGEYYKDGGKTGYHGYWANNFYQVDEHLPSKDLSFADLTKQLKNKHDLNFVLDIVANHGSPSYSMVEDQPKFGEIYDQSGKLVANHQNIHPEKLDPSNPMHAFFNTHTGLAQLSDLNENNEAVLDYFEGAYLKWIAQGAHALRVDTIKEMPHHFWKKLFDRIRQHHPDIFIFGESYSYDAEFIAEHTRPENGGASVLDFPGRKAITEVFENTDSDFSDILSYLHLDDGIYQNPYELMTFYDNHDMERMNATDEGFIDANNWLFTTRGIPVIYYGSEINFMTGQPEHKGNRNYLGQQRIEQAKNYIIHNELTSIAHVRKSSVALQRGLQVNADFKGDLASFYRVYQNNGDNQTALVLLNKGDSEAEFTLDKMMSTGLWTDAMTGQEYLIDNNNLALNLTVKSHGVAVLLLNSPINNSELLTQLLSQQSKLHEAASQ</sequence>
<gene>
    <name evidence="6" type="ORF">B5D82_03175</name>
</gene>
<dbReference type="PROSITE" id="PS51257">
    <property type="entry name" value="PROKAR_LIPOPROTEIN"/>
    <property type="match status" value="1"/>
</dbReference>
<proteinExistence type="predicted"/>
<dbReference type="AlphaFoldDB" id="A0A222G685"/>
<protein>
    <submittedName>
        <fullName evidence="6">Cyclomaltodextrin glucanotransferase</fullName>
    </submittedName>
</protein>
<keyword evidence="3 4" id="KW-0732">Signal</keyword>
<dbReference type="Gene3D" id="3.20.20.80">
    <property type="entry name" value="Glycosidases"/>
    <property type="match status" value="1"/>
</dbReference>
<dbReference type="SUPFAM" id="SSF51445">
    <property type="entry name" value="(Trans)glycosidases"/>
    <property type="match status" value="1"/>
</dbReference>
<feature type="chain" id="PRO_5011244809" evidence="4">
    <location>
        <begin position="23"/>
        <end position="577"/>
    </location>
</feature>
<dbReference type="OrthoDB" id="9805159at2"/>
<comment type="cofactor">
    <cofactor evidence="1">
        <name>Ca(2+)</name>
        <dbReference type="ChEBI" id="CHEBI:29108"/>
    </cofactor>
</comment>
<evidence type="ECO:0000256" key="3">
    <source>
        <dbReference type="ARBA" id="ARBA00022729"/>
    </source>
</evidence>
<dbReference type="Pfam" id="PF00128">
    <property type="entry name" value="Alpha-amylase"/>
    <property type="match status" value="1"/>
</dbReference>
<dbReference type="PANTHER" id="PTHR10357:SF215">
    <property type="entry name" value="ALPHA-AMYLASE 1"/>
    <property type="match status" value="1"/>
</dbReference>
<keyword evidence="7" id="KW-1185">Reference proteome</keyword>
<evidence type="ECO:0000256" key="2">
    <source>
        <dbReference type="ARBA" id="ARBA00022723"/>
    </source>
</evidence>
<dbReference type="Gene3D" id="2.60.40.1180">
    <property type="entry name" value="Golgi alpha-mannosidase II"/>
    <property type="match status" value="1"/>
</dbReference>
<dbReference type="GO" id="GO:0016740">
    <property type="term" value="F:transferase activity"/>
    <property type="evidence" value="ECO:0007669"/>
    <property type="project" value="UniProtKB-KW"/>
</dbReference>